<organism evidence="2 3">
    <name type="scientific">Asterophora parasitica</name>
    <dbReference type="NCBI Taxonomy" id="117018"/>
    <lineage>
        <taxon>Eukaryota</taxon>
        <taxon>Fungi</taxon>
        <taxon>Dikarya</taxon>
        <taxon>Basidiomycota</taxon>
        <taxon>Agaricomycotina</taxon>
        <taxon>Agaricomycetes</taxon>
        <taxon>Agaricomycetidae</taxon>
        <taxon>Agaricales</taxon>
        <taxon>Tricholomatineae</taxon>
        <taxon>Lyophyllaceae</taxon>
        <taxon>Asterophora</taxon>
    </lineage>
</organism>
<name>A0A9P7GL62_9AGAR</name>
<keyword evidence="3" id="KW-1185">Reference proteome</keyword>
<feature type="transmembrane region" description="Helical" evidence="1">
    <location>
        <begin position="15"/>
        <end position="39"/>
    </location>
</feature>
<dbReference type="PANTHER" id="PTHR37471">
    <property type="entry name" value="UNNAMED PRODUCT"/>
    <property type="match status" value="1"/>
</dbReference>
<sequence>MDIDELPLLLRSRTLSFYVVLICLVVPLWSTIPISWLFVIHTLVSARLGSFAWLGQLLFAVALWEVLFSVYYLYLSRHVSRPAPCGPGDPREIQAAFRRLLQSGLAYLPEDGGDEESRRPGSPAEDVIQLEFDDPRAIDFRNALRSWFGNAPWSSIKLHEVRQWLYWSIYNADLPPYETLPDSEKSIVNHALGLLQKRCGCIFKEGSNPAITPMRLTLDDVSILWRPFIFYMIVHAINLTLKKWYKINWNARFDHFHGLEYLTRLPKHWDPVIGPRPLVFIHGLGLGLLQYHSVIRHLFEQFSDRPILVLLQPQISQHIFHPSYLKPMTRHETADRMAGLLNHLGWMPYDIYDENSTSDDSEDEKQISHALLGKRKEGVTVLSHSK</sequence>
<evidence type="ECO:0000313" key="3">
    <source>
        <dbReference type="Proteomes" id="UP000775547"/>
    </source>
</evidence>
<comment type="caution">
    <text evidence="2">The sequence shown here is derived from an EMBL/GenBank/DDBJ whole genome shotgun (WGS) entry which is preliminary data.</text>
</comment>
<keyword evidence="1" id="KW-0812">Transmembrane</keyword>
<dbReference type="Proteomes" id="UP000775547">
    <property type="component" value="Unassembled WGS sequence"/>
</dbReference>
<accession>A0A9P7GL62</accession>
<dbReference type="OrthoDB" id="6431331at2759"/>
<keyword evidence="1" id="KW-0472">Membrane</keyword>
<gene>
    <name evidence="2" type="ORF">DXG03_000346</name>
</gene>
<dbReference type="PANTHER" id="PTHR37471:SF1">
    <property type="entry name" value="AB HYDROLASE-1 DOMAIN-CONTAINING PROTEIN"/>
    <property type="match status" value="1"/>
</dbReference>
<evidence type="ECO:0000313" key="2">
    <source>
        <dbReference type="EMBL" id="KAG5648997.1"/>
    </source>
</evidence>
<reference evidence="2" key="2">
    <citation type="submission" date="2021-10" db="EMBL/GenBank/DDBJ databases">
        <title>Phylogenomics reveals ancestral predisposition of the termite-cultivated fungus Termitomyces towards a domesticated lifestyle.</title>
        <authorList>
            <person name="Auxier B."/>
            <person name="Grum-Grzhimaylo A."/>
            <person name="Cardenas M.E."/>
            <person name="Lodge J.D."/>
            <person name="Laessoe T."/>
            <person name="Pedersen O."/>
            <person name="Smith M.E."/>
            <person name="Kuyper T.W."/>
            <person name="Franco-Molano E.A."/>
            <person name="Baroni T.J."/>
            <person name="Aanen D.K."/>
        </authorList>
    </citation>
    <scope>NUCLEOTIDE SEQUENCE</scope>
    <source>
        <strain evidence="2">AP01</strain>
        <tissue evidence="2">Mycelium</tissue>
    </source>
</reference>
<feature type="transmembrane region" description="Helical" evidence="1">
    <location>
        <begin position="51"/>
        <end position="74"/>
    </location>
</feature>
<keyword evidence="1" id="KW-1133">Transmembrane helix</keyword>
<reference evidence="2" key="1">
    <citation type="submission" date="2020-07" db="EMBL/GenBank/DDBJ databases">
        <authorList>
            <person name="Nieuwenhuis M."/>
            <person name="Van De Peppel L.J.J."/>
        </authorList>
    </citation>
    <scope>NUCLEOTIDE SEQUENCE</scope>
    <source>
        <strain evidence="2">AP01</strain>
        <tissue evidence="2">Mycelium</tissue>
    </source>
</reference>
<protein>
    <submittedName>
        <fullName evidence="2">Uncharacterized protein</fullName>
    </submittedName>
</protein>
<evidence type="ECO:0000256" key="1">
    <source>
        <dbReference type="SAM" id="Phobius"/>
    </source>
</evidence>
<dbReference type="EMBL" id="JABCKV010000001">
    <property type="protein sequence ID" value="KAG5648997.1"/>
    <property type="molecule type" value="Genomic_DNA"/>
</dbReference>
<dbReference type="AlphaFoldDB" id="A0A9P7GL62"/>
<proteinExistence type="predicted"/>